<keyword evidence="3" id="KW-1185">Reference proteome</keyword>
<feature type="region of interest" description="Disordered" evidence="1">
    <location>
        <begin position="44"/>
        <end position="95"/>
    </location>
</feature>
<dbReference type="HOGENOM" id="CLU_1085869_0_0_1"/>
<accession>W9X9W4</accession>
<dbReference type="RefSeq" id="XP_007741220.1">
    <property type="nucleotide sequence ID" value="XM_007743030.1"/>
</dbReference>
<evidence type="ECO:0000313" key="3">
    <source>
        <dbReference type="Proteomes" id="UP000019471"/>
    </source>
</evidence>
<reference evidence="2 3" key="1">
    <citation type="submission" date="2013-03" db="EMBL/GenBank/DDBJ databases">
        <title>The Genome Sequence of Cladophialophora psammophila CBS 110553.</title>
        <authorList>
            <consortium name="The Broad Institute Genomics Platform"/>
            <person name="Cuomo C."/>
            <person name="de Hoog S."/>
            <person name="Gorbushina A."/>
            <person name="Walker B."/>
            <person name="Young S.K."/>
            <person name="Zeng Q."/>
            <person name="Gargeya S."/>
            <person name="Fitzgerald M."/>
            <person name="Haas B."/>
            <person name="Abouelleil A."/>
            <person name="Allen A.W."/>
            <person name="Alvarado L."/>
            <person name="Arachchi H.M."/>
            <person name="Berlin A.M."/>
            <person name="Chapman S.B."/>
            <person name="Gainer-Dewar J."/>
            <person name="Goldberg J."/>
            <person name="Griggs A."/>
            <person name="Gujja S."/>
            <person name="Hansen M."/>
            <person name="Howarth C."/>
            <person name="Imamovic A."/>
            <person name="Ireland A."/>
            <person name="Larimer J."/>
            <person name="McCowan C."/>
            <person name="Murphy C."/>
            <person name="Pearson M."/>
            <person name="Poon T.W."/>
            <person name="Priest M."/>
            <person name="Roberts A."/>
            <person name="Saif S."/>
            <person name="Shea T."/>
            <person name="Sisk P."/>
            <person name="Sykes S."/>
            <person name="Wortman J."/>
            <person name="Nusbaum C."/>
            <person name="Birren B."/>
        </authorList>
    </citation>
    <scope>NUCLEOTIDE SEQUENCE [LARGE SCALE GENOMIC DNA]</scope>
    <source>
        <strain evidence="2 3">CBS 110553</strain>
    </source>
</reference>
<sequence>MISPASAGAYLATLGISYSEDGEITTDPHLRGVNFSDLPAGVCEESEASPRVPWRLPSGEVPRESNQTDSCSYISDEEPFDLDSIDSSSDEEVEGEPCRMDVEAVCDSDEEPTTEMDNTSLNSSAHTRYLCLVVITDTRPEPDNPHAPNKEYVMSLEVKQDKPFTRHHIRLPHAALTVHLRWDDFTTVPEYQVRRFWQVPRHRHEMSIVHHGLIDLPCRTGPCSRRNFGLRSEAHQWVDENLRHVNGDSDEEVRLE</sequence>
<dbReference type="AlphaFoldDB" id="W9X9W4"/>
<comment type="caution">
    <text evidence="2">The sequence shown here is derived from an EMBL/GenBank/DDBJ whole genome shotgun (WGS) entry which is preliminary data.</text>
</comment>
<organism evidence="2 3">
    <name type="scientific">Cladophialophora psammophila CBS 110553</name>
    <dbReference type="NCBI Taxonomy" id="1182543"/>
    <lineage>
        <taxon>Eukaryota</taxon>
        <taxon>Fungi</taxon>
        <taxon>Dikarya</taxon>
        <taxon>Ascomycota</taxon>
        <taxon>Pezizomycotina</taxon>
        <taxon>Eurotiomycetes</taxon>
        <taxon>Chaetothyriomycetidae</taxon>
        <taxon>Chaetothyriales</taxon>
        <taxon>Herpotrichiellaceae</taxon>
        <taxon>Cladophialophora</taxon>
    </lineage>
</organism>
<feature type="compositionally biased region" description="Polar residues" evidence="1">
    <location>
        <begin position="64"/>
        <end position="73"/>
    </location>
</feature>
<name>W9X9W4_9EURO</name>
<proteinExistence type="predicted"/>
<dbReference type="Proteomes" id="UP000019471">
    <property type="component" value="Unassembled WGS sequence"/>
</dbReference>
<evidence type="ECO:0000313" key="2">
    <source>
        <dbReference type="EMBL" id="EXJ74120.1"/>
    </source>
</evidence>
<dbReference type="OrthoDB" id="4140832at2759"/>
<dbReference type="EMBL" id="AMGX01000003">
    <property type="protein sequence ID" value="EXJ74120.1"/>
    <property type="molecule type" value="Genomic_DNA"/>
</dbReference>
<evidence type="ECO:0000256" key="1">
    <source>
        <dbReference type="SAM" id="MobiDB-lite"/>
    </source>
</evidence>
<gene>
    <name evidence="2" type="ORF">A1O5_02414</name>
</gene>
<dbReference type="GeneID" id="19187147"/>
<protein>
    <submittedName>
        <fullName evidence="2">Uncharacterized protein</fullName>
    </submittedName>
</protein>
<feature type="compositionally biased region" description="Acidic residues" evidence="1">
    <location>
        <begin position="75"/>
        <end position="95"/>
    </location>
</feature>